<organism evidence="1 2">
    <name type="scientific">Enterobacter cloacae subsp. cloacae (strain ATCC 13047 / DSM 30054 / NBRC 13535 / NCTC 10005 / WDCM 00083 / NCDC 279-56)</name>
    <dbReference type="NCBI Taxonomy" id="716541"/>
    <lineage>
        <taxon>Bacteria</taxon>
        <taxon>Pseudomonadati</taxon>
        <taxon>Pseudomonadota</taxon>
        <taxon>Gammaproteobacteria</taxon>
        <taxon>Enterobacterales</taxon>
        <taxon>Enterobacteriaceae</taxon>
        <taxon>Enterobacter</taxon>
        <taxon>Enterobacter cloacae complex</taxon>
    </lineage>
</organism>
<sequence>MAPVKVAILLSAAAVAKSTPWAFGNSEMRYEEKGAMQG</sequence>
<dbReference type="EnsemblBacteria" id="ADF64748">
    <property type="protein sequence ID" value="ADF64748"/>
    <property type="gene ID" value="ECL_A060"/>
</dbReference>
<reference evidence="1 2" key="1">
    <citation type="journal article" date="2010" name="J. Bacteriol.">
        <title>Complete genome sequence of Enterobacter cloacae subsp. cloacae type strain ATCC 13047.</title>
        <authorList>
            <person name="Ren Y."/>
            <person name="Ren Y."/>
            <person name="Zhou Z."/>
            <person name="Guo X."/>
            <person name="Li Y."/>
            <person name="Feng L."/>
            <person name="Wang L."/>
        </authorList>
    </citation>
    <scope>NUCLEOTIDE SEQUENCE [LARGE SCALE GENOMIC DNA]</scope>
    <source>
        <strain evidence="2">ATCC 13047 / DSM 30054 / NBRC 13535 / NCTC 10005 / WDCM 00083 / NCDC 279-56</strain>
        <plasmid evidence="1">pECL_A</plasmid>
    </source>
</reference>
<proteinExistence type="predicted"/>
<keyword evidence="2" id="KW-1185">Reference proteome</keyword>
<dbReference type="PATRIC" id="fig|716541.4.peg.53"/>
<dbReference type="AlphaFoldDB" id="A0A0H3CU05"/>
<dbReference type="EMBL" id="CP001919">
    <property type="protein sequence ID" value="ADF64748.1"/>
    <property type="molecule type" value="Genomic_DNA"/>
</dbReference>
<evidence type="ECO:0000313" key="2">
    <source>
        <dbReference type="Proteomes" id="UP000002363"/>
    </source>
</evidence>
<protein>
    <submittedName>
        <fullName evidence="1">Uncharacterized protein</fullName>
    </submittedName>
</protein>
<evidence type="ECO:0000313" key="1">
    <source>
        <dbReference type="EMBL" id="ADF64748.1"/>
    </source>
</evidence>
<name>A0A0H3CU05_ENTCC</name>
<dbReference type="HOGENOM" id="CLU_3327498_0_0_6"/>
<gene>
    <name evidence="1" type="ordered locus">ECL_A060</name>
</gene>
<accession>A0A0H3CU05</accession>
<keyword evidence="1" id="KW-0614">Plasmid</keyword>
<dbReference type="Proteomes" id="UP000002363">
    <property type="component" value="Plasmid pECL_A"/>
</dbReference>
<dbReference type="KEGG" id="enc:ECL_A060"/>
<geneLocation type="plasmid" evidence="1 2">
    <name>pECL_A</name>
</geneLocation>